<feature type="region of interest" description="Disordered" evidence="3">
    <location>
        <begin position="858"/>
        <end position="899"/>
    </location>
</feature>
<name>A0A445HX87_GLYSO</name>
<dbReference type="Pfam" id="PF13934">
    <property type="entry name" value="ELYS"/>
    <property type="match status" value="1"/>
</dbReference>
<keyword evidence="2" id="KW-0539">Nucleus</keyword>
<comment type="caution">
    <text evidence="5">The sequence shown here is derived from an EMBL/GenBank/DDBJ whole genome shotgun (WGS) entry which is preliminary data.</text>
</comment>
<dbReference type="InterPro" id="IPR025151">
    <property type="entry name" value="ELYS_dom"/>
</dbReference>
<accession>A0A445HX87</accession>
<evidence type="ECO:0000256" key="1">
    <source>
        <dbReference type="ARBA" id="ARBA00004123"/>
    </source>
</evidence>
<organism evidence="5 6">
    <name type="scientific">Glycine soja</name>
    <name type="common">Wild soybean</name>
    <dbReference type="NCBI Taxonomy" id="3848"/>
    <lineage>
        <taxon>Eukaryota</taxon>
        <taxon>Viridiplantae</taxon>
        <taxon>Streptophyta</taxon>
        <taxon>Embryophyta</taxon>
        <taxon>Tracheophyta</taxon>
        <taxon>Spermatophyta</taxon>
        <taxon>Magnoliopsida</taxon>
        <taxon>eudicotyledons</taxon>
        <taxon>Gunneridae</taxon>
        <taxon>Pentapetalae</taxon>
        <taxon>rosids</taxon>
        <taxon>fabids</taxon>
        <taxon>Fabales</taxon>
        <taxon>Fabaceae</taxon>
        <taxon>Papilionoideae</taxon>
        <taxon>50 kb inversion clade</taxon>
        <taxon>NPAAA clade</taxon>
        <taxon>indigoferoid/millettioid clade</taxon>
        <taxon>Phaseoleae</taxon>
        <taxon>Glycine</taxon>
        <taxon>Glycine subgen. Soja</taxon>
    </lineage>
</organism>
<evidence type="ECO:0000313" key="6">
    <source>
        <dbReference type="Proteomes" id="UP000289340"/>
    </source>
</evidence>
<feature type="region of interest" description="Disordered" evidence="3">
    <location>
        <begin position="953"/>
        <end position="972"/>
    </location>
</feature>
<dbReference type="InterPro" id="IPR044718">
    <property type="entry name" value="HOS1"/>
</dbReference>
<feature type="region of interest" description="Disordered" evidence="3">
    <location>
        <begin position="988"/>
        <end position="1007"/>
    </location>
</feature>
<reference evidence="5 6" key="1">
    <citation type="submission" date="2018-09" db="EMBL/GenBank/DDBJ databases">
        <title>A high-quality reference genome of wild soybean provides a powerful tool to mine soybean genomes.</title>
        <authorList>
            <person name="Xie M."/>
            <person name="Chung C.Y.L."/>
            <person name="Li M.-W."/>
            <person name="Wong F.-L."/>
            <person name="Chan T.-F."/>
            <person name="Lam H.-M."/>
        </authorList>
    </citation>
    <scope>NUCLEOTIDE SEQUENCE [LARGE SCALE GENOMIC DNA]</scope>
    <source>
        <strain evidence="6">cv. W05</strain>
        <tissue evidence="5">Hypocotyl of etiolated seedlings</tissue>
    </source>
</reference>
<dbReference type="GO" id="GO:0005634">
    <property type="term" value="C:nucleus"/>
    <property type="evidence" value="ECO:0007669"/>
    <property type="project" value="UniProtKB-SubCell"/>
</dbReference>
<protein>
    <submittedName>
        <fullName evidence="5">E3 ubiquitin-protein ligase HOS1</fullName>
    </submittedName>
</protein>
<dbReference type="GO" id="GO:0004842">
    <property type="term" value="F:ubiquitin-protein transferase activity"/>
    <property type="evidence" value="ECO:0007669"/>
    <property type="project" value="InterPro"/>
</dbReference>
<dbReference type="PANTHER" id="PTHR47358:SF2">
    <property type="entry name" value="E3 UBIQUITIN-PROTEIN LIGASE HOS1"/>
    <property type="match status" value="1"/>
</dbReference>
<evidence type="ECO:0000256" key="2">
    <source>
        <dbReference type="ARBA" id="ARBA00023242"/>
    </source>
</evidence>
<feature type="domain" description="ELYS-like" evidence="4">
    <location>
        <begin position="399"/>
        <end position="672"/>
    </location>
</feature>
<dbReference type="EMBL" id="QZWG01000011">
    <property type="protein sequence ID" value="RZB78164.1"/>
    <property type="molecule type" value="Genomic_DNA"/>
</dbReference>
<feature type="compositionally biased region" description="Polar residues" evidence="3">
    <location>
        <begin position="887"/>
        <end position="896"/>
    </location>
</feature>
<gene>
    <name evidence="5" type="ORF">D0Y65_028876</name>
</gene>
<proteinExistence type="predicted"/>
<sequence>MDVRMKKKKNKKAFQKPSNSNLYGVFPSTRHRVVPSTNKSAPFNNLAPHFSVLDQICLSSPFGYYFSVMDRRLNGPTVSSSSNGGPAVGRSSPTLQPNYSSRLVQEALEHLASIDLIELCKEAKVERCRATRDLRSCGRYVHHVLNSCRHASLCEECSQRCDICPICRIPISKSGAKVHLRLYYECIEAGLISKRCDERFQEREDGEKDLTADVQRLYSLFDVTLENNLVSLICHYITDVCMDETAVSSDPVIAFLLDEVVVKDWCKRTFKNIIAELQGIYDMDILGLKERLSLLLKFSLYLKGISNVLDILESSFKGTLSAQLHDLQNLQESIMKTKQHMDVIIWCTRHQFLEGVRSRFTDGSSWSSVVRIRKSEAIRRAWPDAINQSVESQGHDGSLFIEDALNNLDLEEGFRNEIVEGLEIASLQKDSASFLGSNTDQMLGYYPFKNLRSAVDLLFLHGGSDMVVAKQAIFLYYLYDRHWTIPEEEWRYILEDFAATFSVNRHSLLESLTFYLLDDHTEEALQEACRLLPEITGSTSHPKIAEVLLERGIPDTALMVLRWAGRDGGPHLTSLRDGVTAVRVRVECGLLTEAFMHQRVLCTRVKEKNFNKTASGNTSEKQKGQFSNWVEWVEVLVTEICCLCIRRNLVDRMLELPWNSEEEKYIHKCLLDYAIEDPLRTSGNLLVVYYFQRHRYSEAYQVHIKLEKVEQDCISKGSISQENLPILEKAIHIRGNLINRCLELLPEVEQQQLRSGNLTEGVVTCCAEVEIPDKFDVPQIQDFLSTSLLIPSSANSSLTLHKDHPTGLLSSSTLGRSAKIGMSFPTTGTELGNFGSFSYHHDGLFTNNERVPSHLSKIGKNLRNDNTPTPRNHRIRFMNGSPLKGFNRTSPSNSQENRPDKILPEVEQNLHFGHNQTTSPMYSWKATVNPVTRSTLSYPKEFANDLSNISSRNVQSHKDDRSWNMGSTNDPMDVSQSLVEKKLNTEVNINGGPRWRSDDASDEEDDLDLGRAMDIAYYASPPIRTTRRSRVSRR</sequence>
<keyword evidence="6" id="KW-1185">Reference proteome</keyword>
<evidence type="ECO:0000313" key="5">
    <source>
        <dbReference type="EMBL" id="RZB78164.1"/>
    </source>
</evidence>
<evidence type="ECO:0000259" key="4">
    <source>
        <dbReference type="Pfam" id="PF13934"/>
    </source>
</evidence>
<dbReference type="AlphaFoldDB" id="A0A445HX87"/>
<dbReference type="Proteomes" id="UP000289340">
    <property type="component" value="Chromosome 11"/>
</dbReference>
<comment type="subcellular location">
    <subcellularLocation>
        <location evidence="1">Nucleus</location>
    </subcellularLocation>
</comment>
<dbReference type="PANTHER" id="PTHR47358">
    <property type="entry name" value="E3 UBIQUITIN-PROTEIN LIGASE HOS1"/>
    <property type="match status" value="1"/>
</dbReference>
<evidence type="ECO:0000256" key="3">
    <source>
        <dbReference type="SAM" id="MobiDB-lite"/>
    </source>
</evidence>
<dbReference type="GO" id="GO:0016567">
    <property type="term" value="P:protein ubiquitination"/>
    <property type="evidence" value="ECO:0007669"/>
    <property type="project" value="InterPro"/>
</dbReference>